<keyword evidence="7" id="KW-0472">Membrane</keyword>
<dbReference type="PANTHER" id="PTHR48423">
    <property type="entry name" value="INTERLEUKIN-27 RECEPTOR SUBUNIT ALPHA"/>
    <property type="match status" value="1"/>
</dbReference>
<keyword evidence="3" id="KW-0812">Transmembrane</keyword>
<dbReference type="PROSITE" id="PS01353">
    <property type="entry name" value="HEMATOPO_REC_L_F2"/>
    <property type="match status" value="1"/>
</dbReference>
<evidence type="ECO:0000256" key="7">
    <source>
        <dbReference type="ARBA" id="ARBA00023136"/>
    </source>
</evidence>
<dbReference type="InterPro" id="IPR013783">
    <property type="entry name" value="Ig-like_fold"/>
</dbReference>
<evidence type="ECO:0000256" key="8">
    <source>
        <dbReference type="ARBA" id="ARBA00023157"/>
    </source>
</evidence>
<dbReference type="InterPro" id="IPR052672">
    <property type="entry name" value="Type1_Cytokine_Rcpt_Type2"/>
</dbReference>
<dbReference type="InterPro" id="IPR048497">
    <property type="entry name" value="LIF-R-like_Ig-like"/>
</dbReference>
<keyword evidence="4" id="KW-0732">Signal</keyword>
<name>A0ABD0W3T7_UMBPY</name>
<evidence type="ECO:0000313" key="12">
    <source>
        <dbReference type="EMBL" id="KAL0965689.1"/>
    </source>
</evidence>
<feature type="domain" description="Fibronectin type-III" evidence="11">
    <location>
        <begin position="325"/>
        <end position="420"/>
    </location>
</feature>
<dbReference type="SUPFAM" id="SSF49265">
    <property type="entry name" value="Fibronectin type III"/>
    <property type="match status" value="3"/>
</dbReference>
<reference evidence="12 13" key="1">
    <citation type="submission" date="2024-06" db="EMBL/GenBank/DDBJ databases">
        <authorList>
            <person name="Pan Q."/>
            <person name="Wen M."/>
            <person name="Jouanno E."/>
            <person name="Zahm M."/>
            <person name="Klopp C."/>
            <person name="Cabau C."/>
            <person name="Louis A."/>
            <person name="Berthelot C."/>
            <person name="Parey E."/>
            <person name="Roest Crollius H."/>
            <person name="Montfort J."/>
            <person name="Robinson-Rechavi M."/>
            <person name="Bouchez O."/>
            <person name="Lampietro C."/>
            <person name="Lopez Roques C."/>
            <person name="Donnadieu C."/>
            <person name="Postlethwait J."/>
            <person name="Bobe J."/>
            <person name="Verreycken H."/>
            <person name="Guiguen Y."/>
        </authorList>
    </citation>
    <scope>NUCLEOTIDE SEQUENCE [LARGE SCALE GENOMIC DNA]</scope>
    <source>
        <strain evidence="12">Up_M1</strain>
        <tissue evidence="12">Testis</tissue>
    </source>
</reference>
<organism evidence="12 13">
    <name type="scientific">Umbra pygmaea</name>
    <name type="common">Eastern mudminnow</name>
    <dbReference type="NCBI Taxonomy" id="75934"/>
    <lineage>
        <taxon>Eukaryota</taxon>
        <taxon>Metazoa</taxon>
        <taxon>Chordata</taxon>
        <taxon>Craniata</taxon>
        <taxon>Vertebrata</taxon>
        <taxon>Euteleostomi</taxon>
        <taxon>Actinopterygii</taxon>
        <taxon>Neopterygii</taxon>
        <taxon>Teleostei</taxon>
        <taxon>Protacanthopterygii</taxon>
        <taxon>Esociformes</taxon>
        <taxon>Umbridae</taxon>
        <taxon>Umbra</taxon>
    </lineage>
</organism>
<dbReference type="PROSITE" id="PS50853">
    <property type="entry name" value="FN3"/>
    <property type="match status" value="2"/>
</dbReference>
<evidence type="ECO:0000256" key="9">
    <source>
        <dbReference type="ARBA" id="ARBA00023170"/>
    </source>
</evidence>
<keyword evidence="6" id="KW-1133">Transmembrane helix</keyword>
<keyword evidence="9" id="KW-0675">Receptor</keyword>
<keyword evidence="5" id="KW-0677">Repeat</keyword>
<evidence type="ECO:0000259" key="11">
    <source>
        <dbReference type="PROSITE" id="PS50853"/>
    </source>
</evidence>
<protein>
    <recommendedName>
        <fullName evidence="11">Fibronectin type-III domain-containing protein</fullName>
    </recommendedName>
</protein>
<evidence type="ECO:0000313" key="13">
    <source>
        <dbReference type="Proteomes" id="UP001557470"/>
    </source>
</evidence>
<evidence type="ECO:0000256" key="6">
    <source>
        <dbReference type="ARBA" id="ARBA00022989"/>
    </source>
</evidence>
<proteinExistence type="inferred from homology"/>
<dbReference type="InterPro" id="IPR003529">
    <property type="entry name" value="Hematopoietin_rcpt_Gp130_CS"/>
</dbReference>
<dbReference type="GO" id="GO:0005886">
    <property type="term" value="C:plasma membrane"/>
    <property type="evidence" value="ECO:0007669"/>
    <property type="project" value="UniProtKB-ARBA"/>
</dbReference>
<sequence length="898" mass="102194">MLQPSNRTVDLTHFTRTFSKSCIMDFLIWSSLFLSFIHEQLCQDASIVLPGPQNVNVVYKPEDQRISVTWEEDQYCPSEMCFYDVEVLLTDSMKELHREAVSANQFNSKHHWSWISHLPLECASFAVRVRSRHQKNTSHWSPLQNNTGITISYPKIYPENKVVEVGSNLTFCCILGPGHHLQYMSYNNIIMNTTRISDHSYAMLVNIPTPFRNNCINVNCNSYFTGTCVYVGYPPGDRDLVCETRDLESAECHWNKGRDTKLTKNRTTQYHLNGRLCSSQNVSGCKQIVQVEQGESNWILTARNPLGTLELRDKVDLMKRVHLFAPTGVLTADVNARNASVQWRWEKSKYKILLMVCQLQLEHSGQRDMRNFSGTGLDSVVLTDLAPAQTYIVQVRCGLKQHFWRWGDWSRGSSFQTKEDIPEMLDVWMQYAGNQINILWKPLAMNQSHGQIMDYEVTWGRQKKVVHRCPVNLSDQSIIEGRRVTVTAQNSAGRSPPSAIIVPRLHQTINITMNVVGSDGGFDLVWPTAPTASCGYVVDWCPTHGECIVDWVKVPAGITRARVQSDSFKECVRYTLFIWSCTQGAPELLERREGYVKECIPKVQIQGLGAEQLNSDTVKIWWTGIPEKNHSAFINGYIISYSETSHPYTRTAVKVMADEPKTKYLTGFTNGYYIFTVKALTSLGEVGESSPVNLSITPTVDELITRIIISLCSVACLLTLATILCYRHWDCIKEAVYPEIPRPVWNPKWLTTLEKNGHQFLYIDQCRPNDIDVLGDREHFEGDFGNKQSNLTNTDSDVLAQCDNYIQLPNQASLQHSLSSFPISGTTVQNYSYDLVQQAALDMGQLGEYQPFLNMHSSPNHEHNNVMSYIRLDWEPSSRVYKSQCDMEADSLATRVQV</sequence>
<keyword evidence="13" id="KW-1185">Reference proteome</keyword>
<comment type="similarity">
    <text evidence="2">Belongs to the type I cytokine receptor family. Type 2 subfamily.</text>
</comment>
<evidence type="ECO:0000256" key="2">
    <source>
        <dbReference type="ARBA" id="ARBA00008921"/>
    </source>
</evidence>
<dbReference type="PANTHER" id="PTHR48423:SF1">
    <property type="entry name" value="INTERLEUKIN-27 RECEPTOR SUBUNIT ALPHA"/>
    <property type="match status" value="1"/>
</dbReference>
<comment type="subcellular location">
    <subcellularLocation>
        <location evidence="1">Membrane</location>
        <topology evidence="1">Single-pass type I membrane protein</topology>
    </subcellularLocation>
</comment>
<dbReference type="EMBL" id="JAGEUA010000009">
    <property type="protein sequence ID" value="KAL0965689.1"/>
    <property type="molecule type" value="Genomic_DNA"/>
</dbReference>
<dbReference type="Gene3D" id="2.60.40.10">
    <property type="entry name" value="Immunoglobulins"/>
    <property type="match status" value="7"/>
</dbReference>
<accession>A0ABD0W3T7</accession>
<evidence type="ECO:0000256" key="1">
    <source>
        <dbReference type="ARBA" id="ARBA00004479"/>
    </source>
</evidence>
<evidence type="ECO:0000256" key="4">
    <source>
        <dbReference type="ARBA" id="ARBA00022729"/>
    </source>
</evidence>
<dbReference type="Proteomes" id="UP001557470">
    <property type="component" value="Unassembled WGS sequence"/>
</dbReference>
<dbReference type="Pfam" id="PF17971">
    <property type="entry name" value="LIFR_D2"/>
    <property type="match status" value="1"/>
</dbReference>
<gene>
    <name evidence="12" type="ORF">UPYG_G00284490</name>
</gene>
<evidence type="ECO:0000256" key="3">
    <source>
        <dbReference type="ARBA" id="ARBA00022692"/>
    </source>
</evidence>
<dbReference type="CDD" id="cd00063">
    <property type="entry name" value="FN3"/>
    <property type="match status" value="2"/>
</dbReference>
<evidence type="ECO:0000256" key="10">
    <source>
        <dbReference type="ARBA" id="ARBA00023180"/>
    </source>
</evidence>
<dbReference type="Pfam" id="PF21177">
    <property type="entry name" value="LIF-R_Ig-like"/>
    <property type="match status" value="1"/>
</dbReference>
<evidence type="ECO:0000256" key="5">
    <source>
        <dbReference type="ARBA" id="ARBA00022737"/>
    </source>
</evidence>
<dbReference type="InterPro" id="IPR040817">
    <property type="entry name" value="LIFR_D2"/>
</dbReference>
<keyword evidence="10" id="KW-0325">Glycoprotein</keyword>
<dbReference type="InterPro" id="IPR003961">
    <property type="entry name" value="FN3_dom"/>
</dbReference>
<dbReference type="InterPro" id="IPR036116">
    <property type="entry name" value="FN3_sf"/>
</dbReference>
<feature type="domain" description="Fibronectin type-III" evidence="11">
    <location>
        <begin position="604"/>
        <end position="702"/>
    </location>
</feature>
<keyword evidence="8" id="KW-1015">Disulfide bond</keyword>
<comment type="caution">
    <text evidence="12">The sequence shown here is derived from an EMBL/GenBank/DDBJ whole genome shotgun (WGS) entry which is preliminary data.</text>
</comment>
<dbReference type="Pfam" id="PF25552">
    <property type="entry name" value="LIFR_D4"/>
    <property type="match status" value="1"/>
</dbReference>
<dbReference type="AlphaFoldDB" id="A0ABD0W3T7"/>